<organism evidence="7 8">
    <name type="scientific">Pseudarthrobacter siccitolerans</name>
    <dbReference type="NCBI Taxonomy" id="861266"/>
    <lineage>
        <taxon>Bacteria</taxon>
        <taxon>Bacillati</taxon>
        <taxon>Actinomycetota</taxon>
        <taxon>Actinomycetes</taxon>
        <taxon>Micrococcales</taxon>
        <taxon>Micrococcaceae</taxon>
        <taxon>Pseudarthrobacter</taxon>
    </lineage>
</organism>
<dbReference type="InterPro" id="IPR011706">
    <property type="entry name" value="Cu-oxidase_C"/>
</dbReference>
<dbReference type="EMBL" id="JAUSXB010000001">
    <property type="protein sequence ID" value="MDQ0673818.1"/>
    <property type="molecule type" value="Genomic_DNA"/>
</dbReference>
<dbReference type="InterPro" id="IPR011707">
    <property type="entry name" value="Cu-oxidase-like_N"/>
</dbReference>
<keyword evidence="8" id="KW-1185">Reference proteome</keyword>
<proteinExistence type="predicted"/>
<evidence type="ECO:0000313" key="8">
    <source>
        <dbReference type="Proteomes" id="UP001236806"/>
    </source>
</evidence>
<dbReference type="SUPFAM" id="SSF49503">
    <property type="entry name" value="Cupredoxins"/>
    <property type="match status" value="3"/>
</dbReference>
<dbReference type="RefSeq" id="WP_306634975.1">
    <property type="nucleotide sequence ID" value="NZ_JAUSXB010000001.1"/>
</dbReference>
<dbReference type="InterPro" id="IPR002355">
    <property type="entry name" value="Cu_oxidase_Cu_BS"/>
</dbReference>
<dbReference type="Pfam" id="PF07731">
    <property type="entry name" value="Cu-oxidase_2"/>
    <property type="match status" value="1"/>
</dbReference>
<keyword evidence="4" id="KW-1133">Transmembrane helix</keyword>
<keyword evidence="2" id="KW-0560">Oxidoreductase</keyword>
<evidence type="ECO:0000256" key="3">
    <source>
        <dbReference type="ARBA" id="ARBA00023008"/>
    </source>
</evidence>
<dbReference type="InterPro" id="IPR008972">
    <property type="entry name" value="Cupredoxin"/>
</dbReference>
<feature type="domain" description="Plastocyanin-like" evidence="6">
    <location>
        <begin position="86"/>
        <end position="196"/>
    </location>
</feature>
<dbReference type="PANTHER" id="PTHR11709">
    <property type="entry name" value="MULTI-COPPER OXIDASE"/>
    <property type="match status" value="1"/>
</dbReference>
<keyword evidence="1" id="KW-0479">Metal-binding</keyword>
<keyword evidence="3" id="KW-0186">Copper</keyword>
<dbReference type="PANTHER" id="PTHR11709:SF394">
    <property type="entry name" value="FI03373P-RELATED"/>
    <property type="match status" value="1"/>
</dbReference>
<name>A0ABU0PIP0_9MICC</name>
<dbReference type="Gene3D" id="2.60.40.420">
    <property type="entry name" value="Cupredoxins - blue copper proteins"/>
    <property type="match status" value="3"/>
</dbReference>
<evidence type="ECO:0000256" key="4">
    <source>
        <dbReference type="SAM" id="Phobius"/>
    </source>
</evidence>
<dbReference type="CDD" id="cd04202">
    <property type="entry name" value="CuRO_D2_2dMcoN_like"/>
    <property type="match status" value="1"/>
</dbReference>
<evidence type="ECO:0000259" key="5">
    <source>
        <dbReference type="Pfam" id="PF07731"/>
    </source>
</evidence>
<comment type="caution">
    <text evidence="7">The sequence shown here is derived from an EMBL/GenBank/DDBJ whole genome shotgun (WGS) entry which is preliminary data.</text>
</comment>
<gene>
    <name evidence="7" type="ORF">QFZ36_001379</name>
</gene>
<evidence type="ECO:0000256" key="1">
    <source>
        <dbReference type="ARBA" id="ARBA00022723"/>
    </source>
</evidence>
<feature type="transmembrane region" description="Helical" evidence="4">
    <location>
        <begin position="7"/>
        <end position="28"/>
    </location>
</feature>
<feature type="domain" description="Plastocyanin-like" evidence="5">
    <location>
        <begin position="365"/>
        <end position="470"/>
    </location>
</feature>
<dbReference type="Proteomes" id="UP001236806">
    <property type="component" value="Unassembled WGS sequence"/>
</dbReference>
<accession>A0ABU0PIP0</accession>
<sequence>MSPRPDLVRRLAAGIAVASVVGLGALWWSSTLLGEYSVMAMGSGNAAHVHDSGSVGQAGAVSVSALAADPLRSPDVRVELVARQGTVDIPGGRPFMGYTVNGTSPGPTIRARQGDLVEAVFVNESVEAGATLHWHGVDVPNAADGVAGVTQDAVPAGGRHVYRFVAKDAGTYWYHSHQMSHEQVEGGLFGAVVIEPVHRPANGGDIDAVALLHIYGGQHTLNGGLQDEHLPAGAGSTVRVRVINTDQGTAAVWSAAPFRVAATDGHEVNGPAVVESRTLLIPAGGRADVTMQAPAAGSVRLQVGGARSVTIGDPAAMAPPSRQPGGTVDLLAYGAPASPAFDARQPDRTFDYVIGRSFGLIDGRPGNFWTINGQLFPNVPMFHVREGDMVLMRIKNDTSEVHPMHLHGHHAVILSRDGQLASGSPWWVDSLDVHPGQSYEIAFLADNPGIWSDHCHTLAHAVDGLVAHLMYEGVTTPFTINGARGNQPE</sequence>
<evidence type="ECO:0000256" key="2">
    <source>
        <dbReference type="ARBA" id="ARBA00023002"/>
    </source>
</evidence>
<evidence type="ECO:0000259" key="6">
    <source>
        <dbReference type="Pfam" id="PF07732"/>
    </source>
</evidence>
<evidence type="ECO:0000313" key="7">
    <source>
        <dbReference type="EMBL" id="MDQ0673818.1"/>
    </source>
</evidence>
<protein>
    <submittedName>
        <fullName evidence="7">FtsP/CotA-like multicopper oxidase with cupredoxin domain</fullName>
    </submittedName>
</protein>
<keyword evidence="4" id="KW-0812">Transmembrane</keyword>
<reference evidence="7 8" key="1">
    <citation type="submission" date="2023-07" db="EMBL/GenBank/DDBJ databases">
        <title>Comparative genomics of wheat-associated soil bacteria to identify genetic determinants of phenazine resistance.</title>
        <authorList>
            <person name="Mouncey N."/>
        </authorList>
    </citation>
    <scope>NUCLEOTIDE SEQUENCE [LARGE SCALE GENOMIC DNA]</scope>
    <source>
        <strain evidence="7 8">W1I3</strain>
    </source>
</reference>
<dbReference type="PROSITE" id="PS00080">
    <property type="entry name" value="MULTICOPPER_OXIDASE2"/>
    <property type="match status" value="1"/>
</dbReference>
<dbReference type="Pfam" id="PF07732">
    <property type="entry name" value="Cu-oxidase_3"/>
    <property type="match status" value="1"/>
</dbReference>
<dbReference type="InterPro" id="IPR045087">
    <property type="entry name" value="Cu-oxidase_fam"/>
</dbReference>
<keyword evidence="4" id="KW-0472">Membrane</keyword>